<sequence length="304" mass="33874">MLQELKQSGMPLEWLKQLKTGSKAQLTNNIKAALATRVNDQEPLMVQITTNLVPRNQLPVEALQATLAITASAFESVTTQYLQALVDLPLLPVTTITANNRQWQIPFLGDADQASIEGVFEVAITTFLTDILSERLNIEIKTDNTSYIINRDQLITMMDNNEHRGQLGLVKAMADQDETVISLPIVRGPWIGQEQTWFQEGINAWHAGQTPCILQTQTSPNFQAVFPQTAFIVETLSGQMFVAKIEQKNMDMTLQFLSGNIFTFVNQALGLKAKQPIKNSQLVAAGKTELKFKAIAPYHFLMTI</sequence>
<dbReference type="RefSeq" id="WP_230098444.1">
    <property type="nucleotide sequence ID" value="NZ_CAKKNT010000007.1"/>
</dbReference>
<proteinExistence type="predicted"/>
<name>A0ABN8BP11_9LACO</name>
<organism evidence="1 2">
    <name type="scientific">Periweissella ghanensis</name>
    <dbReference type="NCBI Taxonomy" id="467997"/>
    <lineage>
        <taxon>Bacteria</taxon>
        <taxon>Bacillati</taxon>
        <taxon>Bacillota</taxon>
        <taxon>Bacilli</taxon>
        <taxon>Lactobacillales</taxon>
        <taxon>Lactobacillaceae</taxon>
        <taxon>Periweissella</taxon>
    </lineage>
</organism>
<protein>
    <submittedName>
        <fullName evidence="1">Uncharacterized protein</fullName>
    </submittedName>
</protein>
<evidence type="ECO:0000313" key="2">
    <source>
        <dbReference type="Proteomes" id="UP000789719"/>
    </source>
</evidence>
<dbReference type="Proteomes" id="UP000789719">
    <property type="component" value="Unassembled WGS sequence"/>
</dbReference>
<comment type="caution">
    <text evidence="1">The sequence shown here is derived from an EMBL/GenBank/DDBJ whole genome shotgun (WGS) entry which is preliminary data.</text>
</comment>
<gene>
    <name evidence="1" type="ORF">WGH24286_00769</name>
</gene>
<evidence type="ECO:0000313" key="1">
    <source>
        <dbReference type="EMBL" id="CAH0418351.1"/>
    </source>
</evidence>
<accession>A0ABN8BP11</accession>
<dbReference type="EMBL" id="CAKKNT010000007">
    <property type="protein sequence ID" value="CAH0418351.1"/>
    <property type="molecule type" value="Genomic_DNA"/>
</dbReference>
<reference evidence="1 2" key="1">
    <citation type="submission" date="2021-11" db="EMBL/GenBank/DDBJ databases">
        <authorList>
            <person name="Depoorter E."/>
        </authorList>
    </citation>
    <scope>NUCLEOTIDE SEQUENCE [LARGE SCALE GENOMIC DNA]</scope>
    <source>
        <strain evidence="1 2">LMG 24286</strain>
    </source>
</reference>
<keyword evidence="2" id="KW-1185">Reference proteome</keyword>